<evidence type="ECO:0000313" key="2">
    <source>
        <dbReference type="Proteomes" id="UP000002282"/>
    </source>
</evidence>
<dbReference type="Gene3D" id="3.80.10.10">
    <property type="entry name" value="Ribonuclease Inhibitor"/>
    <property type="match status" value="1"/>
</dbReference>
<proteinExistence type="predicted"/>
<gene>
    <name evidence="1" type="primary">Dyak\GE22092</name>
    <name evidence="1" type="synonym">dyak_GLEANR_5798</name>
    <name evidence="1" type="synonym">GE22092</name>
    <name evidence="1" type="ORF">Dyak_GE22092</name>
</gene>
<dbReference type="Proteomes" id="UP000002282">
    <property type="component" value="Chromosome 3L"/>
</dbReference>
<accession>A0A0R1DY20</accession>
<reference evidence="1 2" key="1">
    <citation type="journal article" date="2007" name="Nature">
        <title>Evolution of genes and genomes on the Drosophila phylogeny.</title>
        <authorList>
            <consortium name="Drosophila 12 Genomes Consortium"/>
            <person name="Clark A.G."/>
            <person name="Eisen M.B."/>
            <person name="Smith D.R."/>
            <person name="Bergman C.M."/>
            <person name="Oliver B."/>
            <person name="Markow T.A."/>
            <person name="Kaufman T.C."/>
            <person name="Kellis M."/>
            <person name="Gelbart W."/>
            <person name="Iyer V.N."/>
            <person name="Pollard D.A."/>
            <person name="Sackton T.B."/>
            <person name="Larracuente A.M."/>
            <person name="Singh N.D."/>
            <person name="Abad J.P."/>
            <person name="Abt D.N."/>
            <person name="Adryan B."/>
            <person name="Aguade M."/>
            <person name="Akashi H."/>
            <person name="Anderson W.W."/>
            <person name="Aquadro C.F."/>
            <person name="Ardell D.H."/>
            <person name="Arguello R."/>
            <person name="Artieri C.G."/>
            <person name="Barbash D.A."/>
            <person name="Barker D."/>
            <person name="Barsanti P."/>
            <person name="Batterham P."/>
            <person name="Batzoglou S."/>
            <person name="Begun D."/>
            <person name="Bhutkar A."/>
            <person name="Blanco E."/>
            <person name="Bosak S.A."/>
            <person name="Bradley R.K."/>
            <person name="Brand A.D."/>
            <person name="Brent M.R."/>
            <person name="Brooks A.N."/>
            <person name="Brown R.H."/>
            <person name="Butlin R.K."/>
            <person name="Caggese C."/>
            <person name="Calvi B.R."/>
            <person name="Bernardo de Carvalho A."/>
            <person name="Caspi A."/>
            <person name="Castrezana S."/>
            <person name="Celniker S.E."/>
            <person name="Chang J.L."/>
            <person name="Chapple C."/>
            <person name="Chatterji S."/>
            <person name="Chinwalla A."/>
            <person name="Civetta A."/>
            <person name="Clifton S.W."/>
            <person name="Comeron J.M."/>
            <person name="Costello J.C."/>
            <person name="Coyne J.A."/>
            <person name="Daub J."/>
            <person name="David R.G."/>
            <person name="Delcher A.L."/>
            <person name="Delehaunty K."/>
            <person name="Do C.B."/>
            <person name="Ebling H."/>
            <person name="Edwards K."/>
            <person name="Eickbush T."/>
            <person name="Evans J.D."/>
            <person name="Filipski A."/>
            <person name="Findeiss S."/>
            <person name="Freyhult E."/>
            <person name="Fulton L."/>
            <person name="Fulton R."/>
            <person name="Garcia A.C."/>
            <person name="Gardiner A."/>
            <person name="Garfield D.A."/>
            <person name="Garvin B.E."/>
            <person name="Gibson G."/>
            <person name="Gilbert D."/>
            <person name="Gnerre S."/>
            <person name="Godfrey J."/>
            <person name="Good R."/>
            <person name="Gotea V."/>
            <person name="Gravely B."/>
            <person name="Greenberg A.J."/>
            <person name="Griffiths-Jones S."/>
            <person name="Gross S."/>
            <person name="Guigo R."/>
            <person name="Gustafson E.A."/>
            <person name="Haerty W."/>
            <person name="Hahn M.W."/>
            <person name="Halligan D.L."/>
            <person name="Halpern A.L."/>
            <person name="Halter G.M."/>
            <person name="Han M.V."/>
            <person name="Heger A."/>
            <person name="Hillier L."/>
            <person name="Hinrichs A.S."/>
            <person name="Holmes I."/>
            <person name="Hoskins R.A."/>
            <person name="Hubisz M.J."/>
            <person name="Hultmark D."/>
            <person name="Huntley M.A."/>
            <person name="Jaffe D.B."/>
            <person name="Jagadeeshan S."/>
            <person name="Jeck W.R."/>
            <person name="Johnson J."/>
            <person name="Jones C.D."/>
            <person name="Jordan W.C."/>
            <person name="Karpen G.H."/>
            <person name="Kataoka E."/>
            <person name="Keightley P.D."/>
            <person name="Kheradpour P."/>
            <person name="Kirkness E.F."/>
            <person name="Koerich L.B."/>
            <person name="Kristiansen K."/>
            <person name="Kudrna D."/>
            <person name="Kulathinal R.J."/>
            <person name="Kumar S."/>
            <person name="Kwok R."/>
            <person name="Lander E."/>
            <person name="Langley C.H."/>
            <person name="Lapoint R."/>
            <person name="Lazzaro B.P."/>
            <person name="Lee S.J."/>
            <person name="Levesque L."/>
            <person name="Li R."/>
            <person name="Lin C.F."/>
            <person name="Lin M.F."/>
            <person name="Lindblad-Toh K."/>
            <person name="Llopart A."/>
            <person name="Long M."/>
            <person name="Low L."/>
            <person name="Lozovsky E."/>
            <person name="Lu J."/>
            <person name="Luo M."/>
            <person name="Machado C.A."/>
            <person name="Makalowski W."/>
            <person name="Marzo M."/>
            <person name="Matsuda M."/>
            <person name="Matzkin L."/>
            <person name="McAllister B."/>
            <person name="McBride C.S."/>
            <person name="McKernan B."/>
            <person name="McKernan K."/>
            <person name="Mendez-Lago M."/>
            <person name="Minx P."/>
            <person name="Mollenhauer M.U."/>
            <person name="Montooth K."/>
            <person name="Mount S.M."/>
            <person name="Mu X."/>
            <person name="Myers E."/>
            <person name="Negre B."/>
            <person name="Newfeld S."/>
            <person name="Nielsen R."/>
            <person name="Noor M.A."/>
            <person name="O'Grady P."/>
            <person name="Pachter L."/>
            <person name="Papaceit M."/>
            <person name="Parisi M.J."/>
            <person name="Parisi M."/>
            <person name="Parts L."/>
            <person name="Pedersen J.S."/>
            <person name="Pesole G."/>
            <person name="Phillippy A.M."/>
            <person name="Ponting C.P."/>
            <person name="Pop M."/>
            <person name="Porcelli D."/>
            <person name="Powell J.R."/>
            <person name="Prohaska S."/>
            <person name="Pruitt K."/>
            <person name="Puig M."/>
            <person name="Quesneville H."/>
            <person name="Ram K.R."/>
            <person name="Rand D."/>
            <person name="Rasmussen M.D."/>
            <person name="Reed L.K."/>
            <person name="Reenan R."/>
            <person name="Reily A."/>
            <person name="Remington K.A."/>
            <person name="Rieger T.T."/>
            <person name="Ritchie M.G."/>
            <person name="Robin C."/>
            <person name="Rogers Y.H."/>
            <person name="Rohde C."/>
            <person name="Rozas J."/>
            <person name="Rubenfield M.J."/>
            <person name="Ruiz A."/>
            <person name="Russo S."/>
            <person name="Salzberg S.L."/>
            <person name="Sanchez-Gracia A."/>
            <person name="Saranga D.J."/>
            <person name="Sato H."/>
            <person name="Schaeffer S.W."/>
            <person name="Schatz M.C."/>
            <person name="Schlenke T."/>
            <person name="Schwartz R."/>
            <person name="Segarra C."/>
            <person name="Singh R.S."/>
            <person name="Sirot L."/>
            <person name="Sirota M."/>
            <person name="Sisneros N.B."/>
            <person name="Smith C.D."/>
            <person name="Smith T.F."/>
            <person name="Spieth J."/>
            <person name="Stage D.E."/>
            <person name="Stark A."/>
            <person name="Stephan W."/>
            <person name="Strausberg R.L."/>
            <person name="Strempel S."/>
            <person name="Sturgill D."/>
            <person name="Sutton G."/>
            <person name="Sutton G.G."/>
            <person name="Tao W."/>
            <person name="Teichmann S."/>
            <person name="Tobari Y.N."/>
            <person name="Tomimura Y."/>
            <person name="Tsolas J.M."/>
            <person name="Valente V.L."/>
            <person name="Venter E."/>
            <person name="Venter J.C."/>
            <person name="Vicario S."/>
            <person name="Vieira F.G."/>
            <person name="Vilella A.J."/>
            <person name="Villasante A."/>
            <person name="Walenz B."/>
            <person name="Wang J."/>
            <person name="Wasserman M."/>
            <person name="Watts T."/>
            <person name="Wilson D."/>
            <person name="Wilson R.K."/>
            <person name="Wing R.A."/>
            <person name="Wolfner M.F."/>
            <person name="Wong A."/>
            <person name="Wong G.K."/>
            <person name="Wu C.I."/>
            <person name="Wu G."/>
            <person name="Yamamoto D."/>
            <person name="Yang H.P."/>
            <person name="Yang S.P."/>
            <person name="Yorke J.A."/>
            <person name="Yoshida K."/>
            <person name="Zdobnov E."/>
            <person name="Zhang P."/>
            <person name="Zhang Y."/>
            <person name="Zimin A.V."/>
            <person name="Baldwin J."/>
            <person name="Abdouelleil A."/>
            <person name="Abdulkadir J."/>
            <person name="Abebe A."/>
            <person name="Abera B."/>
            <person name="Abreu J."/>
            <person name="Acer S.C."/>
            <person name="Aftuck L."/>
            <person name="Alexander A."/>
            <person name="An P."/>
            <person name="Anderson E."/>
            <person name="Anderson S."/>
            <person name="Arachi H."/>
            <person name="Azer M."/>
            <person name="Bachantsang P."/>
            <person name="Barry A."/>
            <person name="Bayul T."/>
            <person name="Berlin A."/>
            <person name="Bessette D."/>
            <person name="Bloom T."/>
            <person name="Blye J."/>
            <person name="Boguslavskiy L."/>
            <person name="Bonnet C."/>
            <person name="Boukhgalter B."/>
            <person name="Bourzgui I."/>
            <person name="Brown A."/>
            <person name="Cahill P."/>
            <person name="Channer S."/>
            <person name="Cheshatsang Y."/>
            <person name="Chuda L."/>
            <person name="Citroen M."/>
            <person name="Collymore A."/>
            <person name="Cooke P."/>
            <person name="Costello M."/>
            <person name="D'Aco K."/>
            <person name="Daza R."/>
            <person name="De Haan G."/>
            <person name="DeGray S."/>
            <person name="DeMaso C."/>
            <person name="Dhargay N."/>
            <person name="Dooley K."/>
            <person name="Dooley E."/>
            <person name="Doricent M."/>
            <person name="Dorje P."/>
            <person name="Dorjee K."/>
            <person name="Dupes A."/>
            <person name="Elong R."/>
            <person name="Falk J."/>
            <person name="Farina A."/>
            <person name="Faro S."/>
            <person name="Ferguson D."/>
            <person name="Fisher S."/>
            <person name="Foley C.D."/>
            <person name="Franke A."/>
            <person name="Friedrich D."/>
            <person name="Gadbois L."/>
            <person name="Gearin G."/>
            <person name="Gearin C.R."/>
            <person name="Giannoukos G."/>
            <person name="Goode T."/>
            <person name="Graham J."/>
            <person name="Grandbois E."/>
            <person name="Grewal S."/>
            <person name="Gyaltsen K."/>
            <person name="Hafez N."/>
            <person name="Hagos B."/>
            <person name="Hall J."/>
            <person name="Henson C."/>
            <person name="Hollinger A."/>
            <person name="Honan T."/>
            <person name="Huard M.D."/>
            <person name="Hughes L."/>
            <person name="Hurhula B."/>
            <person name="Husby M.E."/>
            <person name="Kamat A."/>
            <person name="Kanga B."/>
            <person name="Kashin S."/>
            <person name="Khazanovich D."/>
            <person name="Kisner P."/>
            <person name="Lance K."/>
            <person name="Lara M."/>
            <person name="Lee W."/>
            <person name="Lennon N."/>
            <person name="Letendre F."/>
            <person name="LeVine R."/>
            <person name="Lipovsky A."/>
            <person name="Liu X."/>
            <person name="Liu J."/>
            <person name="Liu S."/>
            <person name="Lokyitsang T."/>
            <person name="Lokyitsang Y."/>
            <person name="Lubonja R."/>
            <person name="Lui A."/>
            <person name="MacDonald P."/>
            <person name="Magnisalis V."/>
            <person name="Maru K."/>
            <person name="Matthews C."/>
            <person name="McCusker W."/>
            <person name="McDonough S."/>
            <person name="Mehta T."/>
            <person name="Meldrim J."/>
            <person name="Meneus L."/>
            <person name="Mihai O."/>
            <person name="Mihalev A."/>
            <person name="Mihova T."/>
            <person name="Mittelman R."/>
            <person name="Mlenga V."/>
            <person name="Montmayeur A."/>
            <person name="Mulrain L."/>
            <person name="Navidi A."/>
            <person name="Naylor J."/>
            <person name="Negash T."/>
            <person name="Nguyen T."/>
            <person name="Nguyen N."/>
            <person name="Nicol R."/>
            <person name="Norbu C."/>
            <person name="Norbu N."/>
            <person name="Novod N."/>
            <person name="O'Neill B."/>
            <person name="Osman S."/>
            <person name="Markiewicz E."/>
            <person name="Oyono O.L."/>
            <person name="Patti C."/>
            <person name="Phunkhang P."/>
            <person name="Pierre F."/>
            <person name="Priest M."/>
            <person name="Raghuraman S."/>
            <person name="Rege F."/>
            <person name="Reyes R."/>
            <person name="Rise C."/>
            <person name="Rogov P."/>
            <person name="Ross K."/>
            <person name="Ryan E."/>
            <person name="Settipalli S."/>
            <person name="Shea T."/>
            <person name="Sherpa N."/>
            <person name="Shi L."/>
            <person name="Shih D."/>
            <person name="Sparrow T."/>
            <person name="Spaulding J."/>
            <person name="Stalker J."/>
            <person name="Stange-Thomann N."/>
            <person name="Stavropoulos S."/>
            <person name="Stone C."/>
            <person name="Strader C."/>
            <person name="Tesfaye S."/>
            <person name="Thomson T."/>
            <person name="Thoulutsang Y."/>
            <person name="Thoulutsang D."/>
            <person name="Topham K."/>
            <person name="Topping I."/>
            <person name="Tsamla T."/>
            <person name="Vassiliev H."/>
            <person name="Vo A."/>
            <person name="Wangchuk T."/>
            <person name="Wangdi T."/>
            <person name="Weiand M."/>
            <person name="Wilkinson J."/>
            <person name="Wilson A."/>
            <person name="Yadav S."/>
            <person name="Young G."/>
            <person name="Yu Q."/>
            <person name="Zembek L."/>
            <person name="Zhong D."/>
            <person name="Zimmer A."/>
            <person name="Zwirko Z."/>
            <person name="Jaffe D.B."/>
            <person name="Alvarez P."/>
            <person name="Brockman W."/>
            <person name="Butler J."/>
            <person name="Chin C."/>
            <person name="Gnerre S."/>
            <person name="Grabherr M."/>
            <person name="Kleber M."/>
            <person name="Mauceli E."/>
            <person name="MacCallum I."/>
        </authorList>
    </citation>
    <scope>NUCLEOTIDE SEQUENCE [LARGE SCALE GENOMIC DNA]</scope>
    <source>
        <strain evidence="2">Tai18E2 / Tucson 14021-0261.01</strain>
    </source>
</reference>
<evidence type="ECO:0000313" key="1">
    <source>
        <dbReference type="EMBL" id="KRK01964.1"/>
    </source>
</evidence>
<dbReference type="AlphaFoldDB" id="A0A0R1DY20"/>
<keyword evidence="2" id="KW-1185">Reference proteome</keyword>
<name>A0A0R1DY20_DROYA</name>
<dbReference type="OrthoDB" id="7860491at2759"/>
<dbReference type="EMBL" id="CM000159">
    <property type="protein sequence ID" value="KRK01964.1"/>
    <property type="molecule type" value="Genomic_DNA"/>
</dbReference>
<protein>
    <submittedName>
        <fullName evidence="1">Uncharacterized protein, isoform B</fullName>
    </submittedName>
</protein>
<sequence>MDFERSITDMPFEILDLIFEKLKFLKYKVYLAQAHEKLAKAFAFHCRHKFRSLTLDGRLTLDLWEFLIRECGATIEEFIYGGCGRLEKCVALTAVAKHCPNLKSVRILLYRSDRENLPVFLENVKSLPISLKINQQDHFPATFLSAVSEMTQLKEFSFRGYMHENVHHLDKLIALERLSLEDITHYSKTPVDLMRICASLKKLRHLTLIRLQILPYDEPCSTFWSDLEHLCFNYCEFSFELPDCPKLKYLSIEYPNCDIEGYVLKFILKNGKNLTELHERCFPPIDGNGFLDLLRACPKLRCLYTPMEFIKLYAAYVSAMVEILKENGATPEDPLELVVCRRIKWKWFRRLFRQTPNAELIRLTKRYEDDESRQ</sequence>
<dbReference type="InterPro" id="IPR032675">
    <property type="entry name" value="LRR_dom_sf"/>
</dbReference>
<organism evidence="1 2">
    <name type="scientific">Drosophila yakuba</name>
    <name type="common">Fruit fly</name>
    <dbReference type="NCBI Taxonomy" id="7245"/>
    <lineage>
        <taxon>Eukaryota</taxon>
        <taxon>Metazoa</taxon>
        <taxon>Ecdysozoa</taxon>
        <taxon>Arthropoda</taxon>
        <taxon>Hexapoda</taxon>
        <taxon>Insecta</taxon>
        <taxon>Pterygota</taxon>
        <taxon>Neoptera</taxon>
        <taxon>Endopterygota</taxon>
        <taxon>Diptera</taxon>
        <taxon>Brachycera</taxon>
        <taxon>Muscomorpha</taxon>
        <taxon>Ephydroidea</taxon>
        <taxon>Drosophilidae</taxon>
        <taxon>Drosophila</taxon>
        <taxon>Sophophora</taxon>
    </lineage>
</organism>
<dbReference type="KEGG" id="dya:Dyak_GE22092"/>
<dbReference type="SUPFAM" id="SSF52047">
    <property type="entry name" value="RNI-like"/>
    <property type="match status" value="1"/>
</dbReference>
<reference evidence="1 2" key="2">
    <citation type="journal article" date="2007" name="PLoS Biol.">
        <title>Principles of genome evolution in the Drosophila melanogaster species group.</title>
        <authorList>
            <person name="Ranz J.M."/>
            <person name="Maurin D."/>
            <person name="Chan Y.S."/>
            <person name="von Grotthuss M."/>
            <person name="Hillier L.W."/>
            <person name="Roote J."/>
            <person name="Ashburner M."/>
            <person name="Bergman C.M."/>
        </authorList>
    </citation>
    <scope>NUCLEOTIDE SEQUENCE [LARGE SCALE GENOMIC DNA]</scope>
    <source>
        <strain evidence="2">Tai18E2 / Tucson 14021-0261.01</strain>
    </source>
</reference>